<gene>
    <name evidence="2" type="ORF">PLEPLA_LOCUS41917</name>
</gene>
<feature type="compositionally biased region" description="Gly residues" evidence="1">
    <location>
        <begin position="38"/>
        <end position="47"/>
    </location>
</feature>
<organism evidence="2 3">
    <name type="scientific">Pleuronectes platessa</name>
    <name type="common">European plaice</name>
    <dbReference type="NCBI Taxonomy" id="8262"/>
    <lineage>
        <taxon>Eukaryota</taxon>
        <taxon>Metazoa</taxon>
        <taxon>Chordata</taxon>
        <taxon>Craniata</taxon>
        <taxon>Vertebrata</taxon>
        <taxon>Euteleostomi</taxon>
        <taxon>Actinopterygii</taxon>
        <taxon>Neopterygii</taxon>
        <taxon>Teleostei</taxon>
        <taxon>Neoteleostei</taxon>
        <taxon>Acanthomorphata</taxon>
        <taxon>Carangaria</taxon>
        <taxon>Pleuronectiformes</taxon>
        <taxon>Pleuronectoidei</taxon>
        <taxon>Pleuronectidae</taxon>
        <taxon>Pleuronectes</taxon>
    </lineage>
</organism>
<comment type="caution">
    <text evidence="2">The sequence shown here is derived from an EMBL/GenBank/DDBJ whole genome shotgun (WGS) entry which is preliminary data.</text>
</comment>
<evidence type="ECO:0000256" key="1">
    <source>
        <dbReference type="SAM" id="MobiDB-lite"/>
    </source>
</evidence>
<accession>A0A9N7Z7J7</accession>
<sequence>MQARSQLCYKAAIWERSANPAANVRSRGRRTERLPAAGGRGGAGGAGWCQPASASAGEIRPAARLLGSVLGSGITLHRCANSSSAQHLCLSHPLLWTHRWRRAFSSSLSGKSDRNKHW</sequence>
<proteinExistence type="predicted"/>
<dbReference type="AlphaFoldDB" id="A0A9N7Z7J7"/>
<reference evidence="2" key="1">
    <citation type="submission" date="2020-03" db="EMBL/GenBank/DDBJ databases">
        <authorList>
            <person name="Weist P."/>
        </authorList>
    </citation>
    <scope>NUCLEOTIDE SEQUENCE</scope>
</reference>
<dbReference type="EMBL" id="CADEAL010004200">
    <property type="protein sequence ID" value="CAB1454155.1"/>
    <property type="molecule type" value="Genomic_DNA"/>
</dbReference>
<dbReference type="Proteomes" id="UP001153269">
    <property type="component" value="Unassembled WGS sequence"/>
</dbReference>
<keyword evidence="3" id="KW-1185">Reference proteome</keyword>
<evidence type="ECO:0000313" key="3">
    <source>
        <dbReference type="Proteomes" id="UP001153269"/>
    </source>
</evidence>
<evidence type="ECO:0000313" key="2">
    <source>
        <dbReference type="EMBL" id="CAB1454155.1"/>
    </source>
</evidence>
<name>A0A9N7Z7J7_PLEPL</name>
<feature type="region of interest" description="Disordered" evidence="1">
    <location>
        <begin position="20"/>
        <end position="47"/>
    </location>
</feature>
<protein>
    <submittedName>
        <fullName evidence="2">Uncharacterized protein</fullName>
    </submittedName>
</protein>